<reference evidence="1 2" key="1">
    <citation type="submission" date="2018-11" db="EMBL/GenBank/DDBJ databases">
        <title>Haplotype-resolved cattle genomes.</title>
        <authorList>
            <person name="Low W.Y."/>
            <person name="Tearle R."/>
            <person name="Bickhart D.M."/>
            <person name="Rosen B.D."/>
            <person name="Koren S."/>
            <person name="Rhie A."/>
            <person name="Hiendleder S."/>
            <person name="Phillippy A.M."/>
            <person name="Smith T.P.L."/>
            <person name="Williams J.L."/>
        </authorList>
    </citation>
    <scope>NUCLEOTIDE SEQUENCE [LARGE SCALE GENOMIC DNA]</scope>
</reference>
<dbReference type="InterPro" id="IPR029638">
    <property type="entry name" value="FAM78"/>
</dbReference>
<evidence type="ECO:0000313" key="1">
    <source>
        <dbReference type="Ensembl" id="ENSBIXP00005039578.1"/>
    </source>
</evidence>
<evidence type="ECO:0000313" key="2">
    <source>
        <dbReference type="Proteomes" id="UP000429181"/>
    </source>
</evidence>
<gene>
    <name evidence="1" type="primary">FAM78B</name>
</gene>
<dbReference type="GeneTree" id="ENSGT00390000018059"/>
<accession>A0A4W2I6X4</accession>
<organism evidence="1 2">
    <name type="scientific">Bos indicus x Bos taurus</name>
    <name type="common">Hybrid cattle</name>
    <dbReference type="NCBI Taxonomy" id="30522"/>
    <lineage>
        <taxon>Eukaryota</taxon>
        <taxon>Metazoa</taxon>
        <taxon>Chordata</taxon>
        <taxon>Craniata</taxon>
        <taxon>Vertebrata</taxon>
        <taxon>Euteleostomi</taxon>
        <taxon>Mammalia</taxon>
        <taxon>Eutheria</taxon>
        <taxon>Laurasiatheria</taxon>
        <taxon>Artiodactyla</taxon>
        <taxon>Ruminantia</taxon>
        <taxon>Pecora</taxon>
        <taxon>Bovidae</taxon>
        <taxon>Bovinae</taxon>
        <taxon>Bos</taxon>
    </lineage>
</organism>
<dbReference type="PANTHER" id="PTHR31655:SF0">
    <property type="entry name" value="PROTEIN FAM78B"/>
    <property type="match status" value="1"/>
</dbReference>
<dbReference type="Ensembl" id="ENSBIXT00005031129.1">
    <property type="protein sequence ID" value="ENSBIXP00005039578.1"/>
    <property type="gene ID" value="ENSBIXG00005021998.1"/>
</dbReference>
<dbReference type="AlphaFoldDB" id="A0A4W2I6X4"/>
<dbReference type="Proteomes" id="UP000429181">
    <property type="component" value="Chromosome 3"/>
</dbReference>
<name>A0A4W2I6X4_BOBOX</name>
<reference evidence="1" key="2">
    <citation type="submission" date="2025-08" db="UniProtKB">
        <authorList>
            <consortium name="Ensembl"/>
        </authorList>
    </citation>
    <scope>IDENTIFICATION</scope>
</reference>
<protein>
    <submittedName>
        <fullName evidence="1">Family with sequence similarity 78 member B</fullName>
    </submittedName>
</protein>
<proteinExistence type="predicted"/>
<dbReference type="PANTHER" id="PTHR31655">
    <property type="entry name" value="PROTEIN FAM78A"/>
    <property type="match status" value="1"/>
</dbReference>
<sequence>MGCIQSITCKARIRRENIVVYDVCATIDQCPTRIEETSPIVLRYKTPYFKASARVVMPPIPRHETWVVGWIQACNQMEFFNTYSDLGMSPSRTRHAQEQNHMAETKEEEVSNGCWLQKLKPWIADFPLKWVPSYPICLLAILPFPHPMTCPPSHPTTCHAALSIGWLVGSWGAVLKWELCLLYLFVWKDWVHPDLKSIPTPLSEAGMKDFRYRKCSSIGSQALTSLPILLGEKQREYISPLFLPPPHGWPMLILCLDFSDPCRAGAKAVLLPPHNWAGYLQVTKGKVYVTRINGMRRESL</sequence>